<dbReference type="OrthoDB" id="9798996at2"/>
<dbReference type="Proteomes" id="UP000198584">
    <property type="component" value="Unassembled WGS sequence"/>
</dbReference>
<evidence type="ECO:0000313" key="2">
    <source>
        <dbReference type="EMBL" id="SDZ74665.1"/>
    </source>
</evidence>
<dbReference type="Pfam" id="PF10006">
    <property type="entry name" value="DUF2249"/>
    <property type="match status" value="1"/>
</dbReference>
<dbReference type="AlphaFoldDB" id="A0A1H3VIR9"/>
<evidence type="ECO:0000313" key="3">
    <source>
        <dbReference type="Proteomes" id="UP000198584"/>
    </source>
</evidence>
<accession>A0A1H3VIR9</accession>
<organism evidence="2 3">
    <name type="scientific">Thalassobacillus cyri</name>
    <dbReference type="NCBI Taxonomy" id="571932"/>
    <lineage>
        <taxon>Bacteria</taxon>
        <taxon>Bacillati</taxon>
        <taxon>Bacillota</taxon>
        <taxon>Bacilli</taxon>
        <taxon>Bacillales</taxon>
        <taxon>Bacillaceae</taxon>
        <taxon>Thalassobacillus</taxon>
    </lineage>
</organism>
<dbReference type="STRING" id="571932.SAMN05421743_10136"/>
<sequence length="79" mass="9568">MKSQEFAAKIYAPEIEPKIRHPRILETFDELDSGQVMELTNDHDPRPLRYQFMAERENQFEWEYLEEGPEQWRVAISKK</sequence>
<dbReference type="InterPro" id="IPR018720">
    <property type="entry name" value="DUF2249"/>
</dbReference>
<dbReference type="RefSeq" id="WP_093040940.1">
    <property type="nucleotide sequence ID" value="NZ_FNQR01000001.1"/>
</dbReference>
<reference evidence="2 3" key="1">
    <citation type="submission" date="2016-10" db="EMBL/GenBank/DDBJ databases">
        <authorList>
            <person name="de Groot N.N."/>
        </authorList>
    </citation>
    <scope>NUCLEOTIDE SEQUENCE [LARGE SCALE GENOMIC DNA]</scope>
    <source>
        <strain evidence="2 3">CCM7597</strain>
    </source>
</reference>
<evidence type="ECO:0000259" key="1">
    <source>
        <dbReference type="Pfam" id="PF10006"/>
    </source>
</evidence>
<keyword evidence="3" id="KW-1185">Reference proteome</keyword>
<dbReference type="EMBL" id="FNQR01000001">
    <property type="protein sequence ID" value="SDZ74665.1"/>
    <property type="molecule type" value="Genomic_DNA"/>
</dbReference>
<proteinExistence type="predicted"/>
<feature type="domain" description="DUF2249" evidence="1">
    <location>
        <begin position="14"/>
        <end position="78"/>
    </location>
</feature>
<gene>
    <name evidence="2" type="ORF">SAMN05421743_10136</name>
</gene>
<protein>
    <submittedName>
        <fullName evidence="2">Uncharacterized conserved protein, DUF2249 family</fullName>
    </submittedName>
</protein>
<name>A0A1H3VIR9_9BACI</name>